<evidence type="ECO:0000313" key="4">
    <source>
        <dbReference type="Proteomes" id="UP001140206"/>
    </source>
</evidence>
<dbReference type="PANTHER" id="PTHR31087:SF3">
    <property type="entry name" value="PROTEIN LURP-ONE-RELATED 6"/>
    <property type="match status" value="1"/>
</dbReference>
<keyword evidence="2" id="KW-0472">Membrane</keyword>
<dbReference type="SUPFAM" id="SSF54518">
    <property type="entry name" value="Tubby C-terminal domain-like"/>
    <property type="match status" value="1"/>
</dbReference>
<gene>
    <name evidence="3" type="ORF">LUZ62_047882</name>
</gene>
<reference evidence="3" key="1">
    <citation type="submission" date="2022-08" db="EMBL/GenBank/DDBJ databases">
        <authorList>
            <person name="Marques A."/>
        </authorList>
    </citation>
    <scope>NUCLEOTIDE SEQUENCE</scope>
    <source>
        <strain evidence="3">RhyPub2mFocal</strain>
        <tissue evidence="3">Leaves</tissue>
    </source>
</reference>
<dbReference type="EMBL" id="JAMFTS010000002">
    <property type="protein sequence ID" value="KAJ4796636.1"/>
    <property type="molecule type" value="Genomic_DNA"/>
</dbReference>
<dbReference type="InterPro" id="IPR038595">
    <property type="entry name" value="LOR_sf"/>
</dbReference>
<protein>
    <submittedName>
        <fullName evidence="3">LURP-one-like protein (DUF567)</fullName>
    </submittedName>
</protein>
<evidence type="ECO:0000256" key="2">
    <source>
        <dbReference type="SAM" id="Phobius"/>
    </source>
</evidence>
<keyword evidence="4" id="KW-1185">Reference proteome</keyword>
<dbReference type="PANTHER" id="PTHR31087">
    <property type="match status" value="1"/>
</dbReference>
<organism evidence="3 4">
    <name type="scientific">Rhynchospora pubera</name>
    <dbReference type="NCBI Taxonomy" id="906938"/>
    <lineage>
        <taxon>Eukaryota</taxon>
        <taxon>Viridiplantae</taxon>
        <taxon>Streptophyta</taxon>
        <taxon>Embryophyta</taxon>
        <taxon>Tracheophyta</taxon>
        <taxon>Spermatophyta</taxon>
        <taxon>Magnoliopsida</taxon>
        <taxon>Liliopsida</taxon>
        <taxon>Poales</taxon>
        <taxon>Cyperaceae</taxon>
        <taxon>Cyperoideae</taxon>
        <taxon>Rhynchosporeae</taxon>
        <taxon>Rhynchospora</taxon>
    </lineage>
</organism>
<feature type="transmembrane region" description="Helical" evidence="2">
    <location>
        <begin position="291"/>
        <end position="320"/>
    </location>
</feature>
<accession>A0AAV8FZS1</accession>
<dbReference type="Gene3D" id="2.40.160.200">
    <property type="entry name" value="LURP1-related"/>
    <property type="match status" value="1"/>
</dbReference>
<dbReference type="InterPro" id="IPR025659">
    <property type="entry name" value="Tubby-like_C"/>
</dbReference>
<sequence length="355" mass="39786">MGGSTNLMPIVSKIFCSSLQVVLFVRKRPHLINGGGFVVMDGNQRVVFRVEGCGILGVNGELIGGVVQALSIHNWWRSYLMDYGAPSKPVFSLQEPKLPLAIINAPICITVESKGRKNNWDFEVIGSFTDRACTVKDRKGNILAQVGAREMMAKKEFYHVMVQPGYDQAFVVGVLAILDNINRESTRAHCLSHIVVFGFFGLSVASKDPFPHLHVTKPMFCLVPMPPFNFLFFIVLILMAINISFLFVIMIFNYSVVLILIFLPVLVFVFISLAVFNIIPFLIGNFIVRNLISVTVTAFILVLILVLMIISFSTSILTVVPRAVKRSRWNGNASFRFHSILKYETENYSISVPFR</sequence>
<evidence type="ECO:0000313" key="3">
    <source>
        <dbReference type="EMBL" id="KAJ4796636.1"/>
    </source>
</evidence>
<dbReference type="AlphaFoldDB" id="A0AAV8FZS1"/>
<dbReference type="Pfam" id="PF04525">
    <property type="entry name" value="LOR"/>
    <property type="match status" value="1"/>
</dbReference>
<keyword evidence="2" id="KW-0812">Transmembrane</keyword>
<comment type="caution">
    <text evidence="3">The sequence shown here is derived from an EMBL/GenBank/DDBJ whole genome shotgun (WGS) entry which is preliminary data.</text>
</comment>
<evidence type="ECO:0000256" key="1">
    <source>
        <dbReference type="ARBA" id="ARBA00005437"/>
    </source>
</evidence>
<dbReference type="InterPro" id="IPR007612">
    <property type="entry name" value="LOR"/>
</dbReference>
<comment type="similarity">
    <text evidence="1">Belongs to the LOR family.</text>
</comment>
<dbReference type="Proteomes" id="UP001140206">
    <property type="component" value="Chromosome 2"/>
</dbReference>
<feature type="transmembrane region" description="Helical" evidence="2">
    <location>
        <begin position="256"/>
        <end position="279"/>
    </location>
</feature>
<proteinExistence type="inferred from homology"/>
<keyword evidence="2" id="KW-1133">Transmembrane helix</keyword>
<name>A0AAV8FZS1_9POAL</name>
<feature type="transmembrane region" description="Helical" evidence="2">
    <location>
        <begin position="230"/>
        <end position="249"/>
    </location>
</feature>